<keyword evidence="3" id="KW-1185">Reference proteome</keyword>
<evidence type="ECO:0000313" key="3">
    <source>
        <dbReference type="Proteomes" id="UP001553715"/>
    </source>
</evidence>
<sequence length="346" mass="34535">MAAAAPRRILSGIAWVAFGVLAWATFTVLIGGSAAHAEEEPEAPLSPLTSLVGSTVDDVSSLATPIATEIVAPVVETVVETVVAPVVQQTAPQIAERTIEAVVSTPIVGDSVRPVLDPVAPLTTGAVEAVASPLTGALQHAPVATLTEPVLQTLSGIADGTVGEVLTDLGITGALREVVEVVDATADLIGGTAAGTVPPVLGALTPPAASEVPDTEPVAEAPVHHDESEPPSSARVDDAVVRAASEATIGRMSTHAFGQLSAAASDAPLAERDAAASTRPHENRHAPLAGLSTPLPSTGSGGGSHGDAARLGDSAFDPLHTWKRILGASDDALPSSPVAGTDVSPD</sequence>
<name>A0ABV3LIQ9_9MICO</name>
<evidence type="ECO:0000313" key="2">
    <source>
        <dbReference type="EMBL" id="MEW1975790.1"/>
    </source>
</evidence>
<feature type="region of interest" description="Disordered" evidence="1">
    <location>
        <begin position="268"/>
        <end position="314"/>
    </location>
</feature>
<dbReference type="EMBL" id="JBFBMH010000017">
    <property type="protein sequence ID" value="MEW1975790.1"/>
    <property type="molecule type" value="Genomic_DNA"/>
</dbReference>
<evidence type="ECO:0000256" key="1">
    <source>
        <dbReference type="SAM" id="MobiDB-lite"/>
    </source>
</evidence>
<gene>
    <name evidence="2" type="ORF">AB0301_12055</name>
</gene>
<feature type="region of interest" description="Disordered" evidence="1">
    <location>
        <begin position="205"/>
        <end position="237"/>
    </location>
</feature>
<dbReference type="RefSeq" id="WP_206494656.1">
    <property type="nucleotide sequence ID" value="NZ_JAJVKR010000004.1"/>
</dbReference>
<dbReference type="Proteomes" id="UP001553715">
    <property type="component" value="Unassembled WGS sequence"/>
</dbReference>
<feature type="region of interest" description="Disordered" evidence="1">
    <location>
        <begin position="327"/>
        <end position="346"/>
    </location>
</feature>
<accession>A0ABV3LIQ9</accession>
<comment type="caution">
    <text evidence="2">The sequence shown here is derived from an EMBL/GenBank/DDBJ whole genome shotgun (WGS) entry which is preliminary data.</text>
</comment>
<proteinExistence type="predicted"/>
<organism evidence="2 3">
    <name type="scientific">Microbacterium profundi</name>
    <dbReference type="NCBI Taxonomy" id="450380"/>
    <lineage>
        <taxon>Bacteria</taxon>
        <taxon>Bacillati</taxon>
        <taxon>Actinomycetota</taxon>
        <taxon>Actinomycetes</taxon>
        <taxon>Micrococcales</taxon>
        <taxon>Microbacteriaceae</taxon>
        <taxon>Microbacterium</taxon>
    </lineage>
</organism>
<protein>
    <submittedName>
        <fullName evidence="2">Uncharacterized protein</fullName>
    </submittedName>
</protein>
<reference evidence="2 3" key="1">
    <citation type="submission" date="2024-06" db="EMBL/GenBank/DDBJ databases">
        <title>The Natural Products Discovery Center: Release of the First 8490 Sequenced Strains for Exploring Actinobacteria Biosynthetic Diversity.</title>
        <authorList>
            <person name="Kalkreuter E."/>
            <person name="Kautsar S.A."/>
            <person name="Yang D."/>
            <person name="Bader C.D."/>
            <person name="Teijaro C.N."/>
            <person name="Fluegel L."/>
            <person name="Davis C.M."/>
            <person name="Simpson J.R."/>
            <person name="Lauterbach L."/>
            <person name="Steele A.D."/>
            <person name="Gui C."/>
            <person name="Meng S."/>
            <person name="Li G."/>
            <person name="Viehrig K."/>
            <person name="Ye F."/>
            <person name="Su P."/>
            <person name="Kiefer A.F."/>
            <person name="Nichols A."/>
            <person name="Cepeda A.J."/>
            <person name="Yan W."/>
            <person name="Fan B."/>
            <person name="Jiang Y."/>
            <person name="Adhikari A."/>
            <person name="Zheng C.-J."/>
            <person name="Schuster L."/>
            <person name="Cowan T.M."/>
            <person name="Smanski M.J."/>
            <person name="Chevrette M.G."/>
            <person name="De Carvalho L.P.S."/>
            <person name="Shen B."/>
        </authorList>
    </citation>
    <scope>NUCLEOTIDE SEQUENCE [LARGE SCALE GENOMIC DNA]</scope>
    <source>
        <strain evidence="2 3">NPDC077434</strain>
    </source>
</reference>
<feature type="compositionally biased region" description="Basic and acidic residues" evidence="1">
    <location>
        <begin position="269"/>
        <end position="285"/>
    </location>
</feature>